<dbReference type="RefSeq" id="WP_169679591.1">
    <property type="nucleotide sequence ID" value="NZ_JABBNU010000004.1"/>
</dbReference>
<dbReference type="InterPro" id="IPR025646">
    <property type="entry name" value="DUF4350"/>
</dbReference>
<name>A0A848J1J5_9BACT</name>
<evidence type="ECO:0000256" key="1">
    <source>
        <dbReference type="SAM" id="Phobius"/>
    </source>
</evidence>
<sequence length="402" mass="47316">MRDNLVNIIIVVLVSLVIFLIGFSLLNTRYHWNETYSWEGENPYDLKLYNEWLTTLNDHNVEYLNLKNAEKSFNDSSAYLIIGNSIAESNKQLPKLFNAVNNGATAMIATYENPYDILDSLESHFDNEIYYYSSESLKRYEIYNNNLSEIFVRYDNYGDPQFTSDLRLLEDYDTDYVDPLLFIESSPIAFSVQFGEGRFIFVSTPLIFTNYYLSQKKYKSVKFLTEELDGKTLYLDRYFTNLFKNEDYSDDTGLNASPLSFVLSNNQLSAAWYLFLVTALIYLLYVSKRKQRIIPVIPQKENRTLSHIQLVGELYFQKADSYLIYKKLNKVFLEHIRSKYNLNTSNLDEKFKEKLSMKSGVDKNLVNSIFDFINKFDYKKSVSDDDLMRLYNLIHTFYNKEL</sequence>
<dbReference type="Proteomes" id="UP000559010">
    <property type="component" value="Unassembled WGS sequence"/>
</dbReference>
<evidence type="ECO:0000313" key="4">
    <source>
        <dbReference type="Proteomes" id="UP000559010"/>
    </source>
</evidence>
<feature type="domain" description="DUF4350" evidence="2">
    <location>
        <begin position="62"/>
        <end position="217"/>
    </location>
</feature>
<feature type="transmembrane region" description="Helical" evidence="1">
    <location>
        <begin position="270"/>
        <end position="287"/>
    </location>
</feature>
<organism evidence="3 4">
    <name type="scientific">Marinigracilibium pacificum</name>
    <dbReference type="NCBI Taxonomy" id="2729599"/>
    <lineage>
        <taxon>Bacteria</taxon>
        <taxon>Pseudomonadati</taxon>
        <taxon>Bacteroidota</taxon>
        <taxon>Cytophagia</taxon>
        <taxon>Cytophagales</taxon>
        <taxon>Flammeovirgaceae</taxon>
        <taxon>Marinigracilibium</taxon>
    </lineage>
</organism>
<dbReference type="AlphaFoldDB" id="A0A848J1J5"/>
<keyword evidence="1" id="KW-0812">Transmembrane</keyword>
<dbReference type="Pfam" id="PF14258">
    <property type="entry name" value="DUF4350"/>
    <property type="match status" value="1"/>
</dbReference>
<keyword evidence="1" id="KW-0472">Membrane</keyword>
<feature type="transmembrane region" description="Helical" evidence="1">
    <location>
        <begin position="5"/>
        <end position="26"/>
    </location>
</feature>
<evidence type="ECO:0000259" key="2">
    <source>
        <dbReference type="Pfam" id="PF14258"/>
    </source>
</evidence>
<keyword evidence="1" id="KW-1133">Transmembrane helix</keyword>
<evidence type="ECO:0000313" key="3">
    <source>
        <dbReference type="EMBL" id="NMM48179.1"/>
    </source>
</evidence>
<dbReference type="EMBL" id="JABBNU010000004">
    <property type="protein sequence ID" value="NMM48179.1"/>
    <property type="molecule type" value="Genomic_DNA"/>
</dbReference>
<proteinExistence type="predicted"/>
<comment type="caution">
    <text evidence="3">The sequence shown here is derived from an EMBL/GenBank/DDBJ whole genome shotgun (WGS) entry which is preliminary data.</text>
</comment>
<gene>
    <name evidence="3" type="ORF">HH304_07185</name>
</gene>
<accession>A0A848J1J5</accession>
<protein>
    <recommendedName>
        <fullName evidence="2">DUF4350 domain-containing protein</fullName>
    </recommendedName>
</protein>
<reference evidence="3 4" key="1">
    <citation type="submission" date="2020-04" db="EMBL/GenBank/DDBJ databases">
        <title>Flammeovirgaceae bacterium KN852 isolated from deep sea.</title>
        <authorList>
            <person name="Zhang D.-C."/>
        </authorList>
    </citation>
    <scope>NUCLEOTIDE SEQUENCE [LARGE SCALE GENOMIC DNA]</scope>
    <source>
        <strain evidence="3 4">KN852</strain>
    </source>
</reference>
<keyword evidence="4" id="KW-1185">Reference proteome</keyword>